<proteinExistence type="inferred from homology"/>
<accession>A0ABY6ZFN2</accession>
<dbReference type="InterPro" id="IPR029001">
    <property type="entry name" value="ITPase-like_fam"/>
</dbReference>
<feature type="site" description="Important for substrate specificity" evidence="3">
    <location>
        <position position="80"/>
    </location>
</feature>
<feature type="active site" description="Proton acceptor" evidence="3">
    <location>
        <position position="79"/>
    </location>
</feature>
<comment type="catalytic activity">
    <reaction evidence="3">
        <text>dTTP + H2O = dTMP + diphosphate + H(+)</text>
        <dbReference type="Rhea" id="RHEA:28534"/>
        <dbReference type="ChEBI" id="CHEBI:15377"/>
        <dbReference type="ChEBI" id="CHEBI:15378"/>
        <dbReference type="ChEBI" id="CHEBI:33019"/>
        <dbReference type="ChEBI" id="CHEBI:37568"/>
        <dbReference type="ChEBI" id="CHEBI:63528"/>
        <dbReference type="EC" id="3.6.1.9"/>
    </reaction>
</comment>
<dbReference type="Gene3D" id="3.90.950.10">
    <property type="match status" value="1"/>
</dbReference>
<dbReference type="Pfam" id="PF02545">
    <property type="entry name" value="Maf"/>
    <property type="match status" value="1"/>
</dbReference>
<dbReference type="SUPFAM" id="SSF52972">
    <property type="entry name" value="ITPase-like"/>
    <property type="match status" value="1"/>
</dbReference>
<comment type="subcellular location">
    <subcellularLocation>
        <location evidence="3">Cytoplasm</location>
    </subcellularLocation>
</comment>
<comment type="caution">
    <text evidence="3">Lacks conserved residue(s) required for the propagation of feature annotation.</text>
</comment>
<dbReference type="PANTHER" id="PTHR43213:SF5">
    <property type="entry name" value="BIFUNCTIONAL DTTP_UTP PYROPHOSPHATASE_METHYLTRANSFERASE PROTEIN-RELATED"/>
    <property type="match status" value="1"/>
</dbReference>
<evidence type="ECO:0000313" key="5">
    <source>
        <dbReference type="Proteomes" id="UP001164761"/>
    </source>
</evidence>
<organism evidence="4 5">
    <name type="scientific">Alicyclobacillus fastidiosus</name>
    <dbReference type="NCBI Taxonomy" id="392011"/>
    <lineage>
        <taxon>Bacteria</taxon>
        <taxon>Bacillati</taxon>
        <taxon>Bacillota</taxon>
        <taxon>Bacilli</taxon>
        <taxon>Bacillales</taxon>
        <taxon>Alicyclobacillaceae</taxon>
        <taxon>Alicyclobacillus</taxon>
    </lineage>
</organism>
<feature type="site" description="Important for substrate specificity" evidence="3">
    <location>
        <position position="164"/>
    </location>
</feature>
<sequence>MKGRNPLDRLELILASGSPRRRQLLEMLSLPFQVIVTDADEEIRPSWAPGRAVEELAERKLAVALSRIDVPNTIAIAADTVVVADGTILGKPKDENEAYDMLQRLRGTSHEVFTGVAVYNMQNGKSRTFHEVTRVWMYEKDEDWLRWYIATGEPMDKAGSYAIQGVGSLLVERIEGDYFNVVGLPIGRLALTLEELGAPLQSLLNDEG</sequence>
<comment type="cofactor">
    <cofactor evidence="1 3">
        <name>a divalent metal cation</name>
        <dbReference type="ChEBI" id="CHEBI:60240"/>
    </cofactor>
</comment>
<dbReference type="CDD" id="cd00555">
    <property type="entry name" value="Maf"/>
    <property type="match status" value="1"/>
</dbReference>
<gene>
    <name evidence="4" type="ORF">NZD89_21955</name>
</gene>
<feature type="site" description="Important for substrate specificity" evidence="3">
    <location>
        <position position="20"/>
    </location>
</feature>
<keyword evidence="3" id="KW-0546">Nucleotide metabolism</keyword>
<keyword evidence="5" id="KW-1185">Reference proteome</keyword>
<dbReference type="PANTHER" id="PTHR43213">
    <property type="entry name" value="BIFUNCTIONAL DTTP/UTP PYROPHOSPHATASE/METHYLTRANSFERASE PROTEIN-RELATED"/>
    <property type="match status" value="1"/>
</dbReference>
<comment type="similarity">
    <text evidence="3">Belongs to the Maf family. YhdE subfamily.</text>
</comment>
<evidence type="ECO:0000256" key="3">
    <source>
        <dbReference type="HAMAP-Rule" id="MF_00528"/>
    </source>
</evidence>
<comment type="catalytic activity">
    <reaction evidence="3">
        <text>UTP + H2O = UMP + diphosphate + H(+)</text>
        <dbReference type="Rhea" id="RHEA:29395"/>
        <dbReference type="ChEBI" id="CHEBI:15377"/>
        <dbReference type="ChEBI" id="CHEBI:15378"/>
        <dbReference type="ChEBI" id="CHEBI:33019"/>
        <dbReference type="ChEBI" id="CHEBI:46398"/>
        <dbReference type="ChEBI" id="CHEBI:57865"/>
        <dbReference type="EC" id="3.6.1.9"/>
    </reaction>
</comment>
<dbReference type="Proteomes" id="UP001164761">
    <property type="component" value="Chromosome"/>
</dbReference>
<dbReference type="PIRSF" id="PIRSF006305">
    <property type="entry name" value="Maf"/>
    <property type="match status" value="1"/>
</dbReference>
<comment type="function">
    <text evidence="3">Nucleoside triphosphate pyrophosphatase that hydrolyzes dTTP and UTP. May have a dual role in cell division arrest and in preventing the incorporation of modified nucleotides into cellular nucleic acids.</text>
</comment>
<evidence type="ECO:0000256" key="1">
    <source>
        <dbReference type="ARBA" id="ARBA00001968"/>
    </source>
</evidence>
<evidence type="ECO:0000256" key="2">
    <source>
        <dbReference type="ARBA" id="ARBA00022801"/>
    </source>
</evidence>
<keyword evidence="2 3" id="KW-0378">Hydrolase</keyword>
<name>A0ABY6ZFN2_9BACL</name>
<dbReference type="NCBIfam" id="TIGR00172">
    <property type="entry name" value="maf"/>
    <property type="match status" value="1"/>
</dbReference>
<dbReference type="HAMAP" id="MF_00528">
    <property type="entry name" value="Maf"/>
    <property type="match status" value="1"/>
</dbReference>
<dbReference type="InterPro" id="IPR003697">
    <property type="entry name" value="Maf-like"/>
</dbReference>
<reference evidence="4" key="1">
    <citation type="submission" date="2022-08" db="EMBL/GenBank/DDBJ databases">
        <title>Alicyclobacillus fastidiosus DSM 17978, complete genome.</title>
        <authorList>
            <person name="Wang Q."/>
            <person name="Cai R."/>
            <person name="Wang Z."/>
        </authorList>
    </citation>
    <scope>NUCLEOTIDE SEQUENCE</scope>
    <source>
        <strain evidence="4">DSM 17978</strain>
    </source>
</reference>
<protein>
    <recommendedName>
        <fullName evidence="3">dTTP/UTP pyrophosphatase</fullName>
        <shortName evidence="3">dTTPase/UTPase</shortName>
        <ecNumber evidence="3">3.6.1.9</ecNumber>
    </recommendedName>
    <alternativeName>
        <fullName evidence="3">Nucleoside triphosphate pyrophosphatase</fullName>
    </alternativeName>
    <alternativeName>
        <fullName evidence="3">Nucleotide pyrophosphatase</fullName>
        <shortName evidence="3">Nucleotide PPase</shortName>
    </alternativeName>
</protein>
<keyword evidence="3" id="KW-0963">Cytoplasm</keyword>
<dbReference type="EC" id="3.6.1.9" evidence="3"/>
<evidence type="ECO:0000313" key="4">
    <source>
        <dbReference type="EMBL" id="WAH40925.1"/>
    </source>
</evidence>
<dbReference type="EMBL" id="CP104067">
    <property type="protein sequence ID" value="WAH40925.1"/>
    <property type="molecule type" value="Genomic_DNA"/>
</dbReference>